<evidence type="ECO:0000313" key="4">
    <source>
        <dbReference type="Proteomes" id="UP001364156"/>
    </source>
</evidence>
<dbReference type="InterPro" id="IPR003010">
    <property type="entry name" value="C-N_Hydrolase"/>
</dbReference>
<dbReference type="EMBL" id="CP146069">
    <property type="protein sequence ID" value="WWR46068.1"/>
    <property type="molecule type" value="Genomic_DNA"/>
</dbReference>
<protein>
    <submittedName>
        <fullName evidence="3">Carbon-nitrogen hydrolase family protein</fullName>
    </submittedName>
</protein>
<dbReference type="SUPFAM" id="SSF56317">
    <property type="entry name" value="Carbon-nitrogen hydrolase"/>
    <property type="match status" value="1"/>
</dbReference>
<dbReference type="CDD" id="cd07574">
    <property type="entry name" value="nitrilase_Rim1_like"/>
    <property type="match status" value="1"/>
</dbReference>
<evidence type="ECO:0000313" key="3">
    <source>
        <dbReference type="EMBL" id="WWR46068.1"/>
    </source>
</evidence>
<feature type="domain" description="CN hydrolase" evidence="2">
    <location>
        <begin position="1"/>
        <end position="260"/>
    </location>
</feature>
<reference evidence="3 4" key="1">
    <citation type="submission" date="2023-10" db="EMBL/GenBank/DDBJ databases">
        <title>Roseovarius strain S88 nov., isolated from a marine algae.</title>
        <authorList>
            <person name="Lee M.W."/>
            <person name="Lee J.K."/>
            <person name="Kim J.M."/>
            <person name="Choi D.G."/>
            <person name="Baek J.H."/>
            <person name="Bayburt H."/>
            <person name="Jung J.J."/>
            <person name="Han D.M."/>
            <person name="Jeon C.O."/>
        </authorList>
    </citation>
    <scope>NUCLEOTIDE SEQUENCE [LARGE SCALE GENOMIC DNA]</scope>
    <source>
        <strain evidence="3 4">S88</strain>
    </source>
</reference>
<dbReference type="Proteomes" id="UP001364156">
    <property type="component" value="Chromosome"/>
</dbReference>
<dbReference type="Gene3D" id="3.60.110.10">
    <property type="entry name" value="Carbon-nitrogen hydrolase"/>
    <property type="match status" value="1"/>
</dbReference>
<keyword evidence="1 3" id="KW-0378">Hydrolase</keyword>
<gene>
    <name evidence="3" type="ORF">RZ517_15020</name>
</gene>
<dbReference type="Pfam" id="PF00795">
    <property type="entry name" value="CN_hydrolase"/>
    <property type="match status" value="1"/>
</dbReference>
<sequence length="294" mass="31741">MKVATAAYPLDPVDSWEAYAQKIETWVAEAEGQGAKLLVFPEYAGMELAMLAGPEAASDLERSLRAVSERVPEADALHMELAAKYNVHICAGSAPVFDPQIGDRPVNRARLITPTGAVGIQDKQIMTRWERDPMQAASGGGLQLFDTAIGKIGILICYDSEFPLLGRALYDADLILAPSCTEALSGYWRVRIGAMARALETQCVSVMASLVGDAPWNEVADLTTGMGGIFGPPDAGFPDTGVLAEGQLNQPGWTYAEVDLEKIAHVRADGRVLGRAHWVEQKGRDNYVTSRPLR</sequence>
<accession>A0ABZ2HK88</accession>
<dbReference type="PROSITE" id="PS50263">
    <property type="entry name" value="CN_HYDROLASE"/>
    <property type="match status" value="1"/>
</dbReference>
<name>A0ABZ2HK88_9RHOB</name>
<evidence type="ECO:0000256" key="1">
    <source>
        <dbReference type="ARBA" id="ARBA00022801"/>
    </source>
</evidence>
<dbReference type="GO" id="GO:0016787">
    <property type="term" value="F:hydrolase activity"/>
    <property type="evidence" value="ECO:0007669"/>
    <property type="project" value="UniProtKB-KW"/>
</dbReference>
<keyword evidence="4" id="KW-1185">Reference proteome</keyword>
<proteinExistence type="predicted"/>
<dbReference type="InterPro" id="IPR050345">
    <property type="entry name" value="Aliph_Amidase/BUP"/>
</dbReference>
<organism evidence="3 4">
    <name type="scientific">Roseovarius phycicola</name>
    <dbReference type="NCBI Taxonomy" id="3080976"/>
    <lineage>
        <taxon>Bacteria</taxon>
        <taxon>Pseudomonadati</taxon>
        <taxon>Pseudomonadota</taxon>
        <taxon>Alphaproteobacteria</taxon>
        <taxon>Rhodobacterales</taxon>
        <taxon>Roseobacteraceae</taxon>
        <taxon>Roseovarius</taxon>
    </lineage>
</organism>
<evidence type="ECO:0000259" key="2">
    <source>
        <dbReference type="PROSITE" id="PS50263"/>
    </source>
</evidence>
<dbReference type="PANTHER" id="PTHR43674:SF16">
    <property type="entry name" value="CARBON-NITROGEN FAMILY, PUTATIVE (AFU_ORTHOLOGUE AFUA_5G02350)-RELATED"/>
    <property type="match status" value="1"/>
</dbReference>
<dbReference type="PANTHER" id="PTHR43674">
    <property type="entry name" value="NITRILASE C965.09-RELATED"/>
    <property type="match status" value="1"/>
</dbReference>
<dbReference type="InterPro" id="IPR036526">
    <property type="entry name" value="C-N_Hydrolase_sf"/>
</dbReference>
<dbReference type="RefSeq" id="WP_338548965.1">
    <property type="nucleotide sequence ID" value="NZ_CP146069.1"/>
</dbReference>